<evidence type="ECO:0000256" key="1">
    <source>
        <dbReference type="ARBA" id="ARBA00023015"/>
    </source>
</evidence>
<proteinExistence type="predicted"/>
<dbReference type="SUPFAM" id="SSF46785">
    <property type="entry name" value="Winged helix' DNA-binding domain"/>
    <property type="match status" value="1"/>
</dbReference>
<name>A0ABU0J4C1_9HYPH</name>
<protein>
    <submittedName>
        <fullName evidence="6">DNA-binding FadR family transcriptional regulator</fullName>
    </submittedName>
</protein>
<dbReference type="SMART" id="SM00895">
    <property type="entry name" value="FCD"/>
    <property type="match status" value="1"/>
</dbReference>
<dbReference type="Pfam" id="PF00392">
    <property type="entry name" value="GntR"/>
    <property type="match status" value="1"/>
</dbReference>
<dbReference type="GO" id="GO:0003677">
    <property type="term" value="F:DNA binding"/>
    <property type="evidence" value="ECO:0007669"/>
    <property type="project" value="UniProtKB-KW"/>
</dbReference>
<keyword evidence="7" id="KW-1185">Reference proteome</keyword>
<dbReference type="SUPFAM" id="SSF48008">
    <property type="entry name" value="GntR ligand-binding domain-like"/>
    <property type="match status" value="1"/>
</dbReference>
<dbReference type="InterPro" id="IPR000524">
    <property type="entry name" value="Tscrpt_reg_HTH_GntR"/>
</dbReference>
<evidence type="ECO:0000259" key="5">
    <source>
        <dbReference type="PROSITE" id="PS50949"/>
    </source>
</evidence>
<evidence type="ECO:0000313" key="7">
    <source>
        <dbReference type="Proteomes" id="UP001242480"/>
    </source>
</evidence>
<dbReference type="Gene3D" id="1.10.10.10">
    <property type="entry name" value="Winged helix-like DNA-binding domain superfamily/Winged helix DNA-binding domain"/>
    <property type="match status" value="1"/>
</dbReference>
<dbReference type="PRINTS" id="PR00035">
    <property type="entry name" value="HTHGNTR"/>
</dbReference>
<keyword evidence="3" id="KW-0804">Transcription</keyword>
<dbReference type="SMART" id="SM00345">
    <property type="entry name" value="HTH_GNTR"/>
    <property type="match status" value="1"/>
</dbReference>
<dbReference type="InterPro" id="IPR036388">
    <property type="entry name" value="WH-like_DNA-bd_sf"/>
</dbReference>
<dbReference type="PROSITE" id="PS50949">
    <property type="entry name" value="HTH_GNTR"/>
    <property type="match status" value="1"/>
</dbReference>
<evidence type="ECO:0000256" key="2">
    <source>
        <dbReference type="ARBA" id="ARBA00023125"/>
    </source>
</evidence>
<dbReference type="PANTHER" id="PTHR43537:SF5">
    <property type="entry name" value="UXU OPERON TRANSCRIPTIONAL REGULATOR"/>
    <property type="match status" value="1"/>
</dbReference>
<dbReference type="InterPro" id="IPR036390">
    <property type="entry name" value="WH_DNA-bd_sf"/>
</dbReference>
<feature type="region of interest" description="Disordered" evidence="4">
    <location>
        <begin position="220"/>
        <end position="239"/>
    </location>
</feature>
<keyword evidence="2 6" id="KW-0238">DNA-binding</keyword>
<sequence>MRVRTLAVERLRALLNDGRYPPRTRLPPERELMSDLAVSRRALREGLEVLEAEGRLWRHVGKGTFVGARPPEREFGMSLVTARTSPADLMDVFIWLEPTLARVAATRASRMDIDNLRYLLGRSEGARDAQTWDIWDSRLHRAIAEASHNALAVAVFDSLNAVRDEGAWKRIREDPTTQERFEELSRHHRQIVEAIADHHPAEAEAAMRRHLRSVQHALLLDSEEPMGANEAVKERDGAS</sequence>
<dbReference type="EMBL" id="JAUSVX010000003">
    <property type="protein sequence ID" value="MDQ0469113.1"/>
    <property type="molecule type" value="Genomic_DNA"/>
</dbReference>
<gene>
    <name evidence="6" type="ORF">QO011_002124</name>
</gene>
<organism evidence="6 7">
    <name type="scientific">Labrys wisconsinensis</name>
    <dbReference type="NCBI Taxonomy" id="425677"/>
    <lineage>
        <taxon>Bacteria</taxon>
        <taxon>Pseudomonadati</taxon>
        <taxon>Pseudomonadota</taxon>
        <taxon>Alphaproteobacteria</taxon>
        <taxon>Hyphomicrobiales</taxon>
        <taxon>Xanthobacteraceae</taxon>
        <taxon>Labrys</taxon>
    </lineage>
</organism>
<reference evidence="6 7" key="1">
    <citation type="submission" date="2023-07" db="EMBL/GenBank/DDBJ databases">
        <title>Genomic Encyclopedia of Type Strains, Phase IV (KMG-IV): sequencing the most valuable type-strain genomes for metagenomic binning, comparative biology and taxonomic classification.</title>
        <authorList>
            <person name="Goeker M."/>
        </authorList>
    </citation>
    <scope>NUCLEOTIDE SEQUENCE [LARGE SCALE GENOMIC DNA]</scope>
    <source>
        <strain evidence="6 7">DSM 19619</strain>
    </source>
</reference>
<accession>A0ABU0J4C1</accession>
<dbReference type="PANTHER" id="PTHR43537">
    <property type="entry name" value="TRANSCRIPTIONAL REGULATOR, GNTR FAMILY"/>
    <property type="match status" value="1"/>
</dbReference>
<dbReference type="InterPro" id="IPR008920">
    <property type="entry name" value="TF_FadR/GntR_C"/>
</dbReference>
<dbReference type="Pfam" id="PF07729">
    <property type="entry name" value="FCD"/>
    <property type="match status" value="1"/>
</dbReference>
<dbReference type="Gene3D" id="1.20.120.530">
    <property type="entry name" value="GntR ligand-binding domain-like"/>
    <property type="match status" value="1"/>
</dbReference>
<dbReference type="RefSeq" id="WP_307271341.1">
    <property type="nucleotide sequence ID" value="NZ_JAUSVX010000003.1"/>
</dbReference>
<evidence type="ECO:0000256" key="4">
    <source>
        <dbReference type="SAM" id="MobiDB-lite"/>
    </source>
</evidence>
<evidence type="ECO:0000256" key="3">
    <source>
        <dbReference type="ARBA" id="ARBA00023163"/>
    </source>
</evidence>
<comment type="caution">
    <text evidence="6">The sequence shown here is derived from an EMBL/GenBank/DDBJ whole genome shotgun (WGS) entry which is preliminary data.</text>
</comment>
<dbReference type="CDD" id="cd07377">
    <property type="entry name" value="WHTH_GntR"/>
    <property type="match status" value="1"/>
</dbReference>
<evidence type="ECO:0000313" key="6">
    <source>
        <dbReference type="EMBL" id="MDQ0469113.1"/>
    </source>
</evidence>
<dbReference type="Proteomes" id="UP001242480">
    <property type="component" value="Unassembled WGS sequence"/>
</dbReference>
<keyword evidence="1" id="KW-0805">Transcription regulation</keyword>
<feature type="domain" description="HTH gntR-type" evidence="5">
    <location>
        <begin position="1"/>
        <end position="69"/>
    </location>
</feature>
<dbReference type="InterPro" id="IPR011711">
    <property type="entry name" value="GntR_C"/>
</dbReference>